<evidence type="ECO:0000256" key="7">
    <source>
        <dbReference type="ARBA" id="ARBA00022990"/>
    </source>
</evidence>
<evidence type="ECO:0000256" key="39">
    <source>
        <dbReference type="ARBA" id="ARBA00048935"/>
    </source>
</evidence>
<evidence type="ECO:0000256" key="38">
    <source>
        <dbReference type="ARBA" id="ARBA00048704"/>
    </source>
</evidence>
<comment type="catalytic activity">
    <reaction evidence="38">
        <text>hexadecanoyl-[ACP] + H2O = hexadecanoate + holo-[ACP] + H(+)</text>
        <dbReference type="Rhea" id="RHEA:41932"/>
        <dbReference type="Rhea" id="RHEA-COMP:9652"/>
        <dbReference type="Rhea" id="RHEA-COMP:9685"/>
        <dbReference type="ChEBI" id="CHEBI:7896"/>
        <dbReference type="ChEBI" id="CHEBI:15377"/>
        <dbReference type="ChEBI" id="CHEBI:15378"/>
        <dbReference type="ChEBI" id="CHEBI:64479"/>
        <dbReference type="ChEBI" id="CHEBI:78483"/>
        <dbReference type="EC" id="3.1.2.14"/>
    </reaction>
    <physiologicalReaction direction="left-to-right" evidence="38">
        <dbReference type="Rhea" id="RHEA:41933"/>
    </physiologicalReaction>
</comment>
<evidence type="ECO:0000256" key="46">
    <source>
        <dbReference type="ARBA" id="ARBA00049449"/>
    </source>
</evidence>
<evidence type="ECO:0000256" key="27">
    <source>
        <dbReference type="ARBA" id="ARBA00047897"/>
    </source>
</evidence>
<evidence type="ECO:0000256" key="47">
    <source>
        <dbReference type="ARBA" id="ARBA00049521"/>
    </source>
</evidence>
<comment type="catalytic activity">
    <reaction evidence="28">
        <text>3-oxobutanoyl-[ACP] + NADPH + H(+) = (3R)-hydroxybutanoyl-[ACP] + NADP(+)</text>
        <dbReference type="Rhea" id="RHEA:41804"/>
        <dbReference type="Rhea" id="RHEA-COMP:9625"/>
        <dbReference type="Rhea" id="RHEA-COMP:9626"/>
        <dbReference type="ChEBI" id="CHEBI:15378"/>
        <dbReference type="ChEBI" id="CHEBI:57783"/>
        <dbReference type="ChEBI" id="CHEBI:58349"/>
        <dbReference type="ChEBI" id="CHEBI:78450"/>
        <dbReference type="ChEBI" id="CHEBI:78451"/>
    </reaction>
    <physiologicalReaction direction="left-to-right" evidence="28">
        <dbReference type="Rhea" id="RHEA:41805"/>
    </physiologicalReaction>
</comment>
<dbReference type="SMART" id="SM00823">
    <property type="entry name" value="PKS_PP"/>
    <property type="match status" value="1"/>
</dbReference>
<dbReference type="InterPro" id="IPR020841">
    <property type="entry name" value="PKS_Beta-ketoAc_synthase_dom"/>
</dbReference>
<dbReference type="Gene3D" id="3.40.50.720">
    <property type="entry name" value="NAD(P)-binding Rossmann-like Domain"/>
    <property type="match status" value="1"/>
</dbReference>
<dbReference type="InterPro" id="IPR049391">
    <property type="entry name" value="FAS_pseudo-KR"/>
</dbReference>
<feature type="region of interest" description="Disordered" evidence="50">
    <location>
        <begin position="2367"/>
        <end position="2392"/>
    </location>
</feature>
<evidence type="ECO:0000256" key="19">
    <source>
        <dbReference type="ARBA" id="ARBA00047300"/>
    </source>
</evidence>
<evidence type="ECO:0000256" key="40">
    <source>
        <dbReference type="ARBA" id="ARBA00049019"/>
    </source>
</evidence>
<evidence type="ECO:0000256" key="16">
    <source>
        <dbReference type="ARBA" id="ARBA00023401"/>
    </source>
</evidence>
<dbReference type="Pfam" id="PF13602">
    <property type="entry name" value="ADH_zinc_N_2"/>
    <property type="match status" value="1"/>
</dbReference>
<dbReference type="PANTHER" id="PTHR43775">
    <property type="entry name" value="FATTY ACID SYNTHASE"/>
    <property type="match status" value="1"/>
</dbReference>
<comment type="catalytic activity">
    <reaction evidence="20">
        <text>hexanoyl-[ACP] + malonyl-[ACP] + H(+) = 3-oxooctanoyl-[ACP] + holo-[ACP] + CO2</text>
        <dbReference type="Rhea" id="RHEA:41836"/>
        <dbReference type="Rhea" id="RHEA-COMP:9623"/>
        <dbReference type="Rhea" id="RHEA-COMP:9632"/>
        <dbReference type="Rhea" id="RHEA-COMP:9633"/>
        <dbReference type="Rhea" id="RHEA-COMP:9685"/>
        <dbReference type="ChEBI" id="CHEBI:15378"/>
        <dbReference type="ChEBI" id="CHEBI:16526"/>
        <dbReference type="ChEBI" id="CHEBI:64479"/>
        <dbReference type="ChEBI" id="CHEBI:78449"/>
        <dbReference type="ChEBI" id="CHEBI:78459"/>
        <dbReference type="ChEBI" id="CHEBI:78460"/>
    </reaction>
    <physiologicalReaction direction="left-to-right" evidence="20">
        <dbReference type="Rhea" id="RHEA:41837"/>
    </physiologicalReaction>
</comment>
<evidence type="ECO:0000259" key="52">
    <source>
        <dbReference type="PROSITE" id="PS52004"/>
    </source>
</evidence>
<comment type="catalytic activity">
    <reaction evidence="42">
        <text>(2E)-tetradecenoyl-[ACP] + NADPH + H(+) = tetradecanoyl-[ACP] + NADP(+)</text>
        <dbReference type="Rhea" id="RHEA:41896"/>
        <dbReference type="Rhea" id="RHEA-COMP:9647"/>
        <dbReference type="Rhea" id="RHEA-COMP:9648"/>
        <dbReference type="ChEBI" id="CHEBI:15378"/>
        <dbReference type="ChEBI" id="CHEBI:57783"/>
        <dbReference type="ChEBI" id="CHEBI:58349"/>
        <dbReference type="ChEBI" id="CHEBI:78475"/>
        <dbReference type="ChEBI" id="CHEBI:78477"/>
    </reaction>
    <physiologicalReaction direction="left-to-right" evidence="42">
        <dbReference type="Rhea" id="RHEA:41897"/>
    </physiologicalReaction>
</comment>
<dbReference type="Pfam" id="PF00698">
    <property type="entry name" value="Acyl_transf_1"/>
    <property type="match status" value="1"/>
</dbReference>
<dbReference type="InterPro" id="IPR049900">
    <property type="entry name" value="PKS_mFAS_DH"/>
</dbReference>
<comment type="catalytic activity">
    <reaction evidence="32">
        <text>tetradecanoyl-[ACP] + H2O = tetradecanoate + holo-[ACP] + H(+)</text>
        <dbReference type="Rhea" id="RHEA:30123"/>
        <dbReference type="Rhea" id="RHEA-COMP:9648"/>
        <dbReference type="Rhea" id="RHEA-COMP:9685"/>
        <dbReference type="ChEBI" id="CHEBI:15377"/>
        <dbReference type="ChEBI" id="CHEBI:15378"/>
        <dbReference type="ChEBI" id="CHEBI:30807"/>
        <dbReference type="ChEBI" id="CHEBI:64479"/>
        <dbReference type="ChEBI" id="CHEBI:78477"/>
        <dbReference type="EC" id="3.1.2.14"/>
    </reaction>
    <physiologicalReaction direction="left-to-right" evidence="32">
        <dbReference type="Rhea" id="RHEA:30124"/>
    </physiologicalReaction>
</comment>
<dbReference type="InterPro" id="IPR036736">
    <property type="entry name" value="ACP-like_sf"/>
</dbReference>
<feature type="active site" description="Proton acceptor; for dehydratase activity" evidence="49">
    <location>
        <position position="881"/>
    </location>
</feature>
<evidence type="ECO:0000256" key="36">
    <source>
        <dbReference type="ARBA" id="ARBA00048650"/>
    </source>
</evidence>
<dbReference type="Gene3D" id="3.40.366.10">
    <property type="entry name" value="Malonyl-Coenzyme A Acyl Carrier Protein, domain 2"/>
    <property type="match status" value="1"/>
</dbReference>
<dbReference type="SUPFAM" id="SSF53474">
    <property type="entry name" value="alpha/beta-Hydrolases"/>
    <property type="match status" value="1"/>
</dbReference>
<comment type="pathway">
    <text evidence="1">Lipid metabolism.</text>
</comment>
<comment type="catalytic activity">
    <reaction evidence="11">
        <text>(3R)-hydroxyhexanoyl-[ACP] = (2E)-hexenoyl-[ACP] + H2O</text>
        <dbReference type="Rhea" id="RHEA:41828"/>
        <dbReference type="Rhea" id="RHEA-COMP:9630"/>
        <dbReference type="Rhea" id="RHEA-COMP:9631"/>
        <dbReference type="ChEBI" id="CHEBI:15377"/>
        <dbReference type="ChEBI" id="CHEBI:78457"/>
        <dbReference type="ChEBI" id="CHEBI:78458"/>
    </reaction>
    <physiologicalReaction direction="left-to-right" evidence="11">
        <dbReference type="Rhea" id="RHEA:41829"/>
    </physiologicalReaction>
</comment>
<evidence type="ECO:0000256" key="23">
    <source>
        <dbReference type="ARBA" id="ARBA00047451"/>
    </source>
</evidence>
<comment type="catalytic activity">
    <reaction evidence="44">
        <text>3-oxohexadecanoyl-[ACP] + NADPH + H(+) = (3R)-hydroxyhexadecanoyl-[ACP] + NADP(+)</text>
        <dbReference type="Rhea" id="RHEA:41904"/>
        <dbReference type="Rhea" id="RHEA-COMP:9649"/>
        <dbReference type="Rhea" id="RHEA-COMP:9650"/>
        <dbReference type="ChEBI" id="CHEBI:15378"/>
        <dbReference type="ChEBI" id="CHEBI:57783"/>
        <dbReference type="ChEBI" id="CHEBI:58349"/>
        <dbReference type="ChEBI" id="CHEBI:78478"/>
        <dbReference type="ChEBI" id="CHEBI:78480"/>
    </reaction>
    <physiologicalReaction direction="left-to-right" evidence="44">
        <dbReference type="Rhea" id="RHEA:41905"/>
    </physiologicalReaction>
</comment>
<evidence type="ECO:0000256" key="37">
    <source>
        <dbReference type="ARBA" id="ARBA00048691"/>
    </source>
</evidence>
<dbReference type="InterPro" id="IPR009081">
    <property type="entry name" value="PP-bd_ACP"/>
</dbReference>
<dbReference type="PROSITE" id="PS00606">
    <property type="entry name" value="KS3_1"/>
    <property type="match status" value="1"/>
</dbReference>
<dbReference type="Gene3D" id="1.10.1200.10">
    <property type="entry name" value="ACP-like"/>
    <property type="match status" value="1"/>
</dbReference>
<dbReference type="InterPro" id="IPR018201">
    <property type="entry name" value="Ketoacyl_synth_AS"/>
</dbReference>
<evidence type="ECO:0000256" key="20">
    <source>
        <dbReference type="ARBA" id="ARBA00047394"/>
    </source>
</evidence>
<comment type="catalytic activity">
    <reaction evidence="9">
        <text>(3R)-hydroxyoctanoyl-[ACP] = (2E)-octenoyl-[ACP] + H2O</text>
        <dbReference type="Rhea" id="RHEA:41844"/>
        <dbReference type="Rhea" id="RHEA-COMP:9634"/>
        <dbReference type="Rhea" id="RHEA-COMP:9635"/>
        <dbReference type="ChEBI" id="CHEBI:15377"/>
        <dbReference type="ChEBI" id="CHEBI:78461"/>
        <dbReference type="ChEBI" id="CHEBI:78462"/>
    </reaction>
    <physiologicalReaction direction="left-to-right" evidence="9">
        <dbReference type="Rhea" id="RHEA:41845"/>
    </physiologicalReaction>
</comment>
<comment type="catalytic activity">
    <reaction evidence="35">
        <text>3-oxohexanoyl-[ACP] + NADPH + H(+) = (3R)-hydroxyhexanoyl-[ACP] + NADP(+)</text>
        <dbReference type="Rhea" id="RHEA:41824"/>
        <dbReference type="Rhea" id="RHEA-COMP:9629"/>
        <dbReference type="Rhea" id="RHEA-COMP:9630"/>
        <dbReference type="ChEBI" id="CHEBI:15378"/>
        <dbReference type="ChEBI" id="CHEBI:57783"/>
        <dbReference type="ChEBI" id="CHEBI:58349"/>
        <dbReference type="ChEBI" id="CHEBI:78456"/>
        <dbReference type="ChEBI" id="CHEBI:78457"/>
    </reaction>
    <physiologicalReaction direction="left-to-right" evidence="35">
        <dbReference type="Rhea" id="RHEA:41825"/>
    </physiologicalReaction>
</comment>
<comment type="catalytic activity">
    <reaction evidence="37">
        <text>holo-[ACP] + acetyl-CoA = acetyl-[ACP] + CoA</text>
        <dbReference type="Rhea" id="RHEA:41788"/>
        <dbReference type="Rhea" id="RHEA-COMP:9621"/>
        <dbReference type="Rhea" id="RHEA-COMP:9685"/>
        <dbReference type="ChEBI" id="CHEBI:57287"/>
        <dbReference type="ChEBI" id="CHEBI:57288"/>
        <dbReference type="ChEBI" id="CHEBI:64479"/>
        <dbReference type="ChEBI" id="CHEBI:78446"/>
        <dbReference type="EC" id="2.3.1.38"/>
    </reaction>
    <physiologicalReaction direction="left-to-right" evidence="37">
        <dbReference type="Rhea" id="RHEA:41789"/>
    </physiologicalReaction>
</comment>
<dbReference type="CDD" id="cd05195">
    <property type="entry name" value="enoyl_red"/>
    <property type="match status" value="1"/>
</dbReference>
<sequence>MGPSSNIFFDREGSIEAGRKLCNVKEGDEIVISGIAGVYPDSDNVVHFAEQLMNKVDLITEDDRRWTIEHPEIPNRTGKINNAEKFDAAFFGLHYNQAQCVDPMTRIFMEKSFECVVDAGISPLELKGSRTAVIVGACFSESEKTWFFEKLQANGFGITGVSRSMMANRVSYYLGLDGPSYTVDSACSSSMYALEQGYKAIQLGHCDAAIIGGCNLCLHPYVSLQFARLGVLSRDGRCKVFDEKANGYCRSEAICAMLLQKKKDARRVYARVMHVKTNCDGFKDQGITYPSGEIQQCLLQEFYEECDVDPSSLAWIEAHGTGTRVGDPEEIKALVTTFCKNRKTPLRIGSLKSNIGHSEPASGVCSITKVIIAMETGLIPPNINFDEPRKDIPYLTDGTMTVITEPTPWEGGMVGVNSFGFGGANCHALLDWNHKEKVNGGRPADDLPRLVNYAARTEEGLKKLQDCLENKPLDADLVTLVQEVFKLEIPAFNWRGFTILDKNKGCVTKQLQSYGLKPPHVVLFPGNYVDISLSLNKEILKFPVIASSVDKVGRALKSDVKDILFGGKKSENLVSNVVATVAAQIILIDLMKSVDMEIDGYVGISIGGISAAYADNCLTAEEAIQIAHGIASVVAESNESSLALKIGLSAKQVKQRNPSGLQIHPVSTNVCLVSGPKSTVEKLVESMKKEKIQVEPIKLNLLPASGQAANAVAAKTLSIVTKILKSDKRKTTKMDNQRGFVDAEYFSRLVVDPSNYENLIRRQIDTDTVVTEVGPVGRHILSSILESTTMPETGVTPDITSLLTSLGKIYLGGVEMNLTKLYPKPVYPVARGTPMIAPLIDWEHSNNWFVGTYKLQGKLKSGEKAFSINLKEEEHEVLSGHVIDGRNLYPATGYLALVWETLGLMEGALHTEMDIVFEDVRFLRATNLSKDGVLELVVSIQKTGNFEVTEGGAAIVTGRCHVPQDVTRELTSVDFKSSGEYPMSSKDVYKEFRLRGYNYKGWFRGIVGANPQEHTAKVHWNANWVAFMDNMLQAQLVYDDLRGLFVPTSIDCLVIDSKGHHQFIQGFEDRDLPVFVDKDSAVIKCGGVEVRGMKVNAIARKKVLAEPVLEDYKFIPNCTVEKEYTLSQVVRVMTQLILENEPNLQRVKVVELAPIEGKSILSLEIAASITDMPLTQPDVSILCKPDDPAVEGIPSEITVEDKPLAADMAANLVAGWGIFSETNSDKLKSVVEAAKKGGFIMSVEEQGTKISHPELVIIQDHTIEEGRIVLLRKIDQVDKTKYQAIRFTNSGKAWLAEAQESLKNSQYKRVVFYSQNDPLSGLLGFSNCLVREPDCSHSRCVLVMDSAAPPFSLDDPFYIDQLSKDMTVNVYKDGKWGTYRHTLLDANKKIQSPHMYLSWLTRGDLSSLTWLEGRLSRPRLLKEIKDQKKLIYTEYAALNFRDIMLATAKLAPEVVVSNRIELECCAGFEFSGRLNDKRIMLLSAREGFTNMFTYDDTRQCYWEIPDSWTYEEAATVPVVYSTVLYAFFICGNMKKGESVLIHAGSGGVGLAAIRIALFEGCEVYTTVGTPEKREFLLKRFPELKDSHIGNSRDCSFEQMIMRETNGRGVDLVLNSLAEEKLLASVRCLARGGRFLEIGKYDITNNNPLGMELFKRGASFQGIMVDNLMKETANLKLRDRLVSLMQQKILDGAVVPLPATVFEQDQQEQAFRFMASGKHIGKVVVKIKQTDENDKNAADVLHEVKPKYYCDPESSYIVAGGLGGFGLELVDWLVLRGAKKIVINSRRGISNGYQSFRLRWLRELYGADVRVSTANITTPEGARELIMEAVSMGPVLGIFNLAVVLRDALFFNQTEEQFDESLGPKANATLYLDQLSRALCPHLEQFVVFSSVSCGLGNIGQTNYGMSNSIMERICEDRHKTGLPGLAIQWGAVGDVGLVADMQEEQVDVVIGGTLQQRISNCLELMDVFLRQDSPIVSSMVVAEKKFGAGSADNIVDTVLEIIGLRDLKTVSLHSTLAELGMDSMMAVEIKQTLEREFEIFLSPQDIRGLTFAKLQEMSNKDNAATTTTEETPETTNIETVFALVSAEPSEYQPCISIPTLPNENPAQERTIVFALPGIEGFGTVLEPLAAKLDSELYCLQFDYTKDLTDVTAIADGLLPFITAKLTPGSTFNIIGYSFGGLVAMEIIRKLEKMGYKGQLVLIDSSPIVLKRLAMVNNDETSGDLDLPRLEARVLLSSISYLVAQLNASEIEDGLVALKDRAERVQAVLQMVKGHAPASDYFIARMLTSLLNRTEATKNYAGPPAASISSAVTLIRPTQSVANDFADYQIDQYLQKPSEVHFVEGGHLSVLSTPETANIINTVLERSASPPSKRQTFSVDSTPGTLHSDIKRI</sequence>
<evidence type="ECO:0000256" key="43">
    <source>
        <dbReference type="ARBA" id="ARBA00049263"/>
    </source>
</evidence>
<name>A0ABN7AH03_9HEMI</name>
<gene>
    <name evidence="54" type="ORF">NTJ_02957</name>
</gene>
<keyword evidence="2" id="KW-0596">Phosphopantetheine</keyword>
<evidence type="ECO:0000256" key="17">
    <source>
        <dbReference type="ARBA" id="ARBA00023402"/>
    </source>
</evidence>
<comment type="catalytic activity">
    <reaction evidence="36">
        <text>a 2,3-saturated acyl-[ACP] + NADP(+) = a (2E)-enoyl-[ACP] + NADPH + H(+)</text>
        <dbReference type="Rhea" id="RHEA:22564"/>
        <dbReference type="Rhea" id="RHEA-COMP:9925"/>
        <dbReference type="Rhea" id="RHEA-COMP:9926"/>
        <dbReference type="ChEBI" id="CHEBI:15378"/>
        <dbReference type="ChEBI" id="CHEBI:57783"/>
        <dbReference type="ChEBI" id="CHEBI:58349"/>
        <dbReference type="ChEBI" id="CHEBI:78784"/>
        <dbReference type="ChEBI" id="CHEBI:78785"/>
        <dbReference type="EC" id="1.3.1.39"/>
    </reaction>
    <physiologicalReaction direction="right-to-left" evidence="36">
        <dbReference type="Rhea" id="RHEA:22566"/>
    </physiologicalReaction>
</comment>
<comment type="catalytic activity">
    <reaction evidence="45">
        <text>3-oxooctanoyl-[ACP] + NADPH + H(+) = (3R)-hydroxyoctanoyl-[ACP] + NADP(+)</text>
        <dbReference type="Rhea" id="RHEA:41840"/>
        <dbReference type="Rhea" id="RHEA-COMP:9633"/>
        <dbReference type="Rhea" id="RHEA-COMP:9634"/>
        <dbReference type="ChEBI" id="CHEBI:15378"/>
        <dbReference type="ChEBI" id="CHEBI:57783"/>
        <dbReference type="ChEBI" id="CHEBI:58349"/>
        <dbReference type="ChEBI" id="CHEBI:78460"/>
        <dbReference type="ChEBI" id="CHEBI:78461"/>
    </reaction>
    <physiologicalReaction direction="left-to-right" evidence="45">
        <dbReference type="Rhea" id="RHEA:41841"/>
    </physiologicalReaction>
</comment>
<evidence type="ECO:0000256" key="9">
    <source>
        <dbReference type="ARBA" id="ARBA00023332"/>
    </source>
</evidence>
<evidence type="ECO:0000256" key="21">
    <source>
        <dbReference type="ARBA" id="ARBA00047400"/>
    </source>
</evidence>
<comment type="catalytic activity">
    <reaction evidence="19">
        <text>3-oxooctadecanoyl-[ACP] + NADPH + H(+) = (3R)-hydroxyoctadecanoyl-[ACP] + NADP(+)</text>
        <dbReference type="Rhea" id="RHEA:41920"/>
        <dbReference type="Rhea" id="RHEA-COMP:9653"/>
        <dbReference type="Rhea" id="RHEA-COMP:9654"/>
        <dbReference type="ChEBI" id="CHEBI:15378"/>
        <dbReference type="ChEBI" id="CHEBI:57783"/>
        <dbReference type="ChEBI" id="CHEBI:58349"/>
        <dbReference type="ChEBI" id="CHEBI:78487"/>
        <dbReference type="ChEBI" id="CHEBI:78488"/>
    </reaction>
    <physiologicalReaction direction="left-to-right" evidence="19">
        <dbReference type="Rhea" id="RHEA:41921"/>
    </physiologicalReaction>
</comment>
<evidence type="ECO:0000256" key="30">
    <source>
        <dbReference type="ARBA" id="ARBA00048051"/>
    </source>
</evidence>
<organism evidence="54 55">
    <name type="scientific">Nesidiocoris tenuis</name>
    <dbReference type="NCBI Taxonomy" id="355587"/>
    <lineage>
        <taxon>Eukaryota</taxon>
        <taxon>Metazoa</taxon>
        <taxon>Ecdysozoa</taxon>
        <taxon>Arthropoda</taxon>
        <taxon>Hexapoda</taxon>
        <taxon>Insecta</taxon>
        <taxon>Pterygota</taxon>
        <taxon>Neoptera</taxon>
        <taxon>Paraneoptera</taxon>
        <taxon>Hemiptera</taxon>
        <taxon>Heteroptera</taxon>
        <taxon>Panheteroptera</taxon>
        <taxon>Cimicomorpha</taxon>
        <taxon>Miridae</taxon>
        <taxon>Dicyphina</taxon>
        <taxon>Nesidiocoris</taxon>
    </lineage>
</organism>
<evidence type="ECO:0000259" key="53">
    <source>
        <dbReference type="PROSITE" id="PS52019"/>
    </source>
</evidence>
<dbReference type="InterPro" id="IPR016039">
    <property type="entry name" value="Thiolase-like"/>
</dbReference>
<evidence type="ECO:0000256" key="24">
    <source>
        <dbReference type="ARBA" id="ARBA00047500"/>
    </source>
</evidence>
<evidence type="ECO:0000256" key="26">
    <source>
        <dbReference type="ARBA" id="ARBA00047810"/>
    </source>
</evidence>
<dbReference type="Gene3D" id="3.10.129.110">
    <property type="entry name" value="Polyketide synthase dehydratase"/>
    <property type="match status" value="1"/>
</dbReference>
<evidence type="ECO:0000256" key="6">
    <source>
        <dbReference type="ARBA" id="ARBA00022898"/>
    </source>
</evidence>
<evidence type="ECO:0000256" key="5">
    <source>
        <dbReference type="ARBA" id="ARBA00022799"/>
    </source>
</evidence>
<keyword evidence="7" id="KW-0007">Acetylation</keyword>
<evidence type="ECO:0000256" key="2">
    <source>
        <dbReference type="ARBA" id="ARBA00022450"/>
    </source>
</evidence>
<comment type="catalytic activity">
    <reaction evidence="13">
        <text>a (3R)-hydroxyacyl-[ACP] = a (2E)-enoyl-[ACP] + H2O</text>
        <dbReference type="Rhea" id="RHEA:13097"/>
        <dbReference type="Rhea" id="RHEA-COMP:9925"/>
        <dbReference type="Rhea" id="RHEA-COMP:9945"/>
        <dbReference type="ChEBI" id="CHEBI:15377"/>
        <dbReference type="ChEBI" id="CHEBI:78784"/>
        <dbReference type="ChEBI" id="CHEBI:78827"/>
        <dbReference type="EC" id="4.2.1.59"/>
    </reaction>
    <physiologicalReaction direction="left-to-right" evidence="13">
        <dbReference type="Rhea" id="RHEA:13098"/>
    </physiologicalReaction>
</comment>
<dbReference type="Pfam" id="PF21149">
    <property type="entry name" value="FAS_pseudo-KR"/>
    <property type="match status" value="1"/>
</dbReference>
<dbReference type="InterPro" id="IPR029058">
    <property type="entry name" value="AB_hydrolase_fold"/>
</dbReference>
<evidence type="ECO:0000256" key="10">
    <source>
        <dbReference type="ARBA" id="ARBA00023351"/>
    </source>
</evidence>
<dbReference type="InterPro" id="IPR032821">
    <property type="entry name" value="PKS_assoc"/>
</dbReference>
<dbReference type="SUPFAM" id="SSF52151">
    <property type="entry name" value="FabD/lysophospholipase-like"/>
    <property type="match status" value="1"/>
</dbReference>
<evidence type="ECO:0000256" key="25">
    <source>
        <dbReference type="ARBA" id="ARBA00047578"/>
    </source>
</evidence>
<comment type="catalytic activity">
    <reaction evidence="14">
        <text>(3R)-hydroxytetradecanoyl-[ACP] = (2E)-tetradecenoyl-[ACP] + H2O</text>
        <dbReference type="Rhea" id="RHEA:41892"/>
        <dbReference type="Rhea" id="RHEA-COMP:9646"/>
        <dbReference type="Rhea" id="RHEA-COMP:9647"/>
        <dbReference type="ChEBI" id="CHEBI:15377"/>
        <dbReference type="ChEBI" id="CHEBI:78474"/>
        <dbReference type="ChEBI" id="CHEBI:78475"/>
    </reaction>
    <physiologicalReaction direction="left-to-right" evidence="14">
        <dbReference type="Rhea" id="RHEA:41893"/>
    </physiologicalReaction>
</comment>
<evidence type="ECO:0000256" key="11">
    <source>
        <dbReference type="ARBA" id="ARBA00023373"/>
    </source>
</evidence>
<comment type="catalytic activity">
    <reaction evidence="39">
        <text>3-oxotetradecanoyl-[ACP] + NADPH + H(+) = (3R)-hydroxytetradecanoyl-[ACP] + NADP(+)</text>
        <dbReference type="Rhea" id="RHEA:41888"/>
        <dbReference type="Rhea" id="RHEA-COMP:9645"/>
        <dbReference type="Rhea" id="RHEA-COMP:9646"/>
        <dbReference type="ChEBI" id="CHEBI:15378"/>
        <dbReference type="ChEBI" id="CHEBI:57783"/>
        <dbReference type="ChEBI" id="CHEBI:58349"/>
        <dbReference type="ChEBI" id="CHEBI:78473"/>
        <dbReference type="ChEBI" id="CHEBI:78474"/>
    </reaction>
    <physiologicalReaction direction="left-to-right" evidence="39">
        <dbReference type="Rhea" id="RHEA:41889"/>
    </physiologicalReaction>
</comment>
<evidence type="ECO:0000256" key="45">
    <source>
        <dbReference type="ARBA" id="ARBA00049422"/>
    </source>
</evidence>
<dbReference type="Proteomes" id="UP001307889">
    <property type="component" value="Chromosome 2"/>
</dbReference>
<evidence type="ECO:0000256" key="18">
    <source>
        <dbReference type="ARBA" id="ARBA00023442"/>
    </source>
</evidence>
<dbReference type="SUPFAM" id="SSF51735">
    <property type="entry name" value="NAD(P)-binding Rossmann-fold domains"/>
    <property type="match status" value="2"/>
</dbReference>
<dbReference type="InterPro" id="IPR020806">
    <property type="entry name" value="PKS_PP-bd"/>
</dbReference>
<dbReference type="InterPro" id="IPR016035">
    <property type="entry name" value="Acyl_Trfase/lysoPLipase"/>
</dbReference>
<evidence type="ECO:0000256" key="8">
    <source>
        <dbReference type="ARBA" id="ARBA00023268"/>
    </source>
</evidence>
<accession>A0ABN7AH03</accession>
<feature type="region of interest" description="N-terminal hotdog fold" evidence="49">
    <location>
        <begin position="847"/>
        <end position="969"/>
    </location>
</feature>
<feature type="region of interest" description="C-terminal hotdog fold" evidence="49">
    <location>
        <begin position="980"/>
        <end position="1109"/>
    </location>
</feature>
<comment type="catalytic activity">
    <reaction evidence="27">
        <text>(2E)-hexenoyl-[ACP] + NADPH + H(+) = hexanoyl-[ACP] + NADP(+)</text>
        <dbReference type="Rhea" id="RHEA:41832"/>
        <dbReference type="Rhea" id="RHEA-COMP:9631"/>
        <dbReference type="Rhea" id="RHEA-COMP:9632"/>
        <dbReference type="ChEBI" id="CHEBI:15378"/>
        <dbReference type="ChEBI" id="CHEBI:57783"/>
        <dbReference type="ChEBI" id="CHEBI:58349"/>
        <dbReference type="ChEBI" id="CHEBI:78458"/>
        <dbReference type="ChEBI" id="CHEBI:78459"/>
    </reaction>
    <physiologicalReaction direction="left-to-right" evidence="27">
        <dbReference type="Rhea" id="RHEA:41833"/>
    </physiologicalReaction>
</comment>
<evidence type="ECO:0000256" key="44">
    <source>
        <dbReference type="ARBA" id="ARBA00049414"/>
    </source>
</evidence>
<evidence type="ECO:0000256" key="49">
    <source>
        <dbReference type="PROSITE-ProRule" id="PRU01363"/>
    </source>
</evidence>
<keyword evidence="4" id="KW-0808">Transferase</keyword>
<comment type="catalytic activity">
    <reaction evidence="10">
        <text>(3R)-hydroxydodecanoyl-[ACP] = (2E)-dodecenoyl-[ACP] + H2O</text>
        <dbReference type="Rhea" id="RHEA:41876"/>
        <dbReference type="Rhea" id="RHEA-COMP:9642"/>
        <dbReference type="Rhea" id="RHEA-COMP:9643"/>
        <dbReference type="ChEBI" id="CHEBI:15377"/>
        <dbReference type="ChEBI" id="CHEBI:78470"/>
        <dbReference type="ChEBI" id="CHEBI:78472"/>
    </reaction>
    <physiologicalReaction direction="left-to-right" evidence="10">
        <dbReference type="Rhea" id="RHEA:41877"/>
    </physiologicalReaction>
</comment>
<dbReference type="InterPro" id="IPR014043">
    <property type="entry name" value="Acyl_transferase_dom"/>
</dbReference>
<dbReference type="InterPro" id="IPR042104">
    <property type="entry name" value="PKS_dehydratase_sf"/>
</dbReference>
<evidence type="ECO:0000256" key="33">
    <source>
        <dbReference type="ARBA" id="ARBA00048420"/>
    </source>
</evidence>
<evidence type="ECO:0000256" key="29">
    <source>
        <dbReference type="ARBA" id="ARBA00047961"/>
    </source>
</evidence>
<comment type="catalytic activity">
    <reaction evidence="26">
        <text>(2E)-hexadecenoyl-[ACP] + NADPH + H(+) = hexadecanoyl-[ACP] + NADP(+)</text>
        <dbReference type="Rhea" id="RHEA:41912"/>
        <dbReference type="Rhea" id="RHEA-COMP:9651"/>
        <dbReference type="Rhea" id="RHEA-COMP:9652"/>
        <dbReference type="ChEBI" id="CHEBI:15378"/>
        <dbReference type="ChEBI" id="CHEBI:57783"/>
        <dbReference type="ChEBI" id="CHEBI:58349"/>
        <dbReference type="ChEBI" id="CHEBI:78481"/>
        <dbReference type="ChEBI" id="CHEBI:78483"/>
    </reaction>
    <physiologicalReaction direction="left-to-right" evidence="26">
        <dbReference type="Rhea" id="RHEA:41913"/>
    </physiologicalReaction>
</comment>
<dbReference type="PROSITE" id="PS52004">
    <property type="entry name" value="KS3_2"/>
    <property type="match status" value="1"/>
</dbReference>
<dbReference type="InterPro" id="IPR020843">
    <property type="entry name" value="ER"/>
</dbReference>
<comment type="catalytic activity">
    <reaction evidence="24">
        <text>(2E)-butenoyl-[ACP] + NADPH + H(+) = butanoyl-[ACP] + NADP(+)</text>
        <dbReference type="Rhea" id="RHEA:41812"/>
        <dbReference type="Rhea" id="RHEA-COMP:9627"/>
        <dbReference type="Rhea" id="RHEA-COMP:9628"/>
        <dbReference type="ChEBI" id="CHEBI:15378"/>
        <dbReference type="ChEBI" id="CHEBI:57783"/>
        <dbReference type="ChEBI" id="CHEBI:58349"/>
        <dbReference type="ChEBI" id="CHEBI:78453"/>
        <dbReference type="ChEBI" id="CHEBI:78454"/>
    </reaction>
    <physiologicalReaction direction="left-to-right" evidence="24">
        <dbReference type="Rhea" id="RHEA:41813"/>
    </physiologicalReaction>
</comment>
<evidence type="ECO:0000256" key="14">
    <source>
        <dbReference type="ARBA" id="ARBA00023398"/>
    </source>
</evidence>
<feature type="domain" description="Ketosynthase family 3 (KS3)" evidence="52">
    <location>
        <begin position="27"/>
        <end position="432"/>
    </location>
</feature>
<evidence type="ECO:0000313" key="55">
    <source>
        <dbReference type="Proteomes" id="UP001307889"/>
    </source>
</evidence>
<evidence type="ECO:0000256" key="12">
    <source>
        <dbReference type="ARBA" id="ARBA00023388"/>
    </source>
</evidence>
<comment type="catalytic activity">
    <reaction evidence="40">
        <text>(2E)-octadecenoyl-[ACP] + NADPH + H(+) = octadecanoyl-[ACP] + NADP(+)</text>
        <dbReference type="Rhea" id="RHEA:41928"/>
        <dbReference type="Rhea" id="RHEA-COMP:9655"/>
        <dbReference type="Rhea" id="RHEA-COMP:9656"/>
        <dbReference type="ChEBI" id="CHEBI:15378"/>
        <dbReference type="ChEBI" id="CHEBI:57783"/>
        <dbReference type="ChEBI" id="CHEBI:58349"/>
        <dbReference type="ChEBI" id="CHEBI:78489"/>
        <dbReference type="ChEBI" id="CHEBI:78495"/>
    </reaction>
    <physiologicalReaction direction="left-to-right" evidence="40">
        <dbReference type="Rhea" id="RHEA:41929"/>
    </physiologicalReaction>
</comment>
<dbReference type="EMBL" id="AP028910">
    <property type="protein sequence ID" value="BES90150.1"/>
    <property type="molecule type" value="Genomic_DNA"/>
</dbReference>
<evidence type="ECO:0000256" key="42">
    <source>
        <dbReference type="ARBA" id="ARBA00049171"/>
    </source>
</evidence>
<comment type="catalytic activity">
    <reaction evidence="31">
        <text>(2E)-dodecenoyl-[ACP] + NADPH + H(+) = dodecanoyl-[ACP] + NADP(+)</text>
        <dbReference type="Rhea" id="RHEA:41880"/>
        <dbReference type="Rhea" id="RHEA-COMP:9643"/>
        <dbReference type="Rhea" id="RHEA-COMP:9644"/>
        <dbReference type="ChEBI" id="CHEBI:15378"/>
        <dbReference type="ChEBI" id="CHEBI:57783"/>
        <dbReference type="ChEBI" id="CHEBI:58349"/>
        <dbReference type="ChEBI" id="CHEBI:65264"/>
        <dbReference type="ChEBI" id="CHEBI:78472"/>
    </reaction>
    <physiologicalReaction direction="left-to-right" evidence="31">
        <dbReference type="Rhea" id="RHEA:41881"/>
    </physiologicalReaction>
</comment>
<dbReference type="Pfam" id="PF16197">
    <property type="entry name" value="KAsynt_C_assoc"/>
    <property type="match status" value="1"/>
</dbReference>
<dbReference type="SMART" id="SM00822">
    <property type="entry name" value="PKS_KR"/>
    <property type="match status" value="1"/>
</dbReference>
<dbReference type="SUPFAM" id="SSF47336">
    <property type="entry name" value="ACP-like"/>
    <property type="match status" value="1"/>
</dbReference>
<dbReference type="CDD" id="cd00833">
    <property type="entry name" value="PKS"/>
    <property type="match status" value="1"/>
</dbReference>
<dbReference type="CDD" id="cd08954">
    <property type="entry name" value="KR_1_FAS_SDR_x"/>
    <property type="match status" value="1"/>
</dbReference>
<evidence type="ECO:0000256" key="48">
    <source>
        <dbReference type="ARBA" id="ARBA00049533"/>
    </source>
</evidence>
<keyword evidence="3" id="KW-0597">Phosphoprotein</keyword>
<dbReference type="Pfam" id="PF08659">
    <property type="entry name" value="KR"/>
    <property type="match status" value="1"/>
</dbReference>
<dbReference type="SUPFAM" id="SSF53901">
    <property type="entry name" value="Thiolase-like"/>
    <property type="match status" value="1"/>
</dbReference>
<dbReference type="InterPro" id="IPR011032">
    <property type="entry name" value="GroES-like_sf"/>
</dbReference>
<comment type="catalytic activity">
    <reaction evidence="43">
        <text>3-oxododecanoyl-[ACP] + NADPH + H(+) = (3R)-hydroxydodecanoyl-[ACP] + NADP(+)</text>
        <dbReference type="Rhea" id="RHEA:41872"/>
        <dbReference type="Rhea" id="RHEA-COMP:9641"/>
        <dbReference type="Rhea" id="RHEA-COMP:9642"/>
        <dbReference type="ChEBI" id="CHEBI:15378"/>
        <dbReference type="ChEBI" id="CHEBI:57783"/>
        <dbReference type="ChEBI" id="CHEBI:58349"/>
        <dbReference type="ChEBI" id="CHEBI:78469"/>
        <dbReference type="ChEBI" id="CHEBI:78470"/>
    </reaction>
    <physiologicalReaction direction="left-to-right" evidence="43">
        <dbReference type="Rhea" id="RHEA:41873"/>
    </physiologicalReaction>
</comment>
<comment type="catalytic activity">
    <reaction evidence="30">
        <text>hexadecanoyl-[ACP] + malonyl-[ACP] + H(+) = 3-oxooctadecanoyl-[ACP] + holo-[ACP] + CO2</text>
        <dbReference type="Rhea" id="RHEA:41916"/>
        <dbReference type="Rhea" id="RHEA-COMP:9623"/>
        <dbReference type="Rhea" id="RHEA-COMP:9652"/>
        <dbReference type="Rhea" id="RHEA-COMP:9653"/>
        <dbReference type="Rhea" id="RHEA-COMP:9685"/>
        <dbReference type="ChEBI" id="CHEBI:15378"/>
        <dbReference type="ChEBI" id="CHEBI:16526"/>
        <dbReference type="ChEBI" id="CHEBI:64479"/>
        <dbReference type="ChEBI" id="CHEBI:78449"/>
        <dbReference type="ChEBI" id="CHEBI:78483"/>
        <dbReference type="ChEBI" id="CHEBI:78487"/>
    </reaction>
    <physiologicalReaction direction="left-to-right" evidence="30">
        <dbReference type="Rhea" id="RHEA:41917"/>
    </physiologicalReaction>
</comment>
<dbReference type="InterPro" id="IPR001031">
    <property type="entry name" value="Thioesterase"/>
</dbReference>
<feature type="domain" description="PKS/mFAS DH" evidence="53">
    <location>
        <begin position="847"/>
        <end position="1109"/>
    </location>
</feature>
<dbReference type="SMART" id="SM00829">
    <property type="entry name" value="PKS_ER"/>
    <property type="match status" value="1"/>
</dbReference>
<comment type="catalytic activity">
    <reaction evidence="23">
        <text>tetradecanoyl-[ACP] + malonyl-[ACP] + H(+) = 3-oxohexadecanoyl-[ACP] + holo-[ACP] + CO2</text>
        <dbReference type="Rhea" id="RHEA:41900"/>
        <dbReference type="Rhea" id="RHEA-COMP:9623"/>
        <dbReference type="Rhea" id="RHEA-COMP:9648"/>
        <dbReference type="Rhea" id="RHEA-COMP:9649"/>
        <dbReference type="Rhea" id="RHEA-COMP:9685"/>
        <dbReference type="ChEBI" id="CHEBI:15378"/>
        <dbReference type="ChEBI" id="CHEBI:16526"/>
        <dbReference type="ChEBI" id="CHEBI:64479"/>
        <dbReference type="ChEBI" id="CHEBI:78449"/>
        <dbReference type="ChEBI" id="CHEBI:78477"/>
        <dbReference type="ChEBI" id="CHEBI:78478"/>
    </reaction>
    <physiologicalReaction direction="left-to-right" evidence="23">
        <dbReference type="Rhea" id="RHEA:41901"/>
    </physiologicalReaction>
</comment>
<dbReference type="Pfam" id="PF21089">
    <property type="entry name" value="PKS_DH_N"/>
    <property type="match status" value="1"/>
</dbReference>
<dbReference type="PROSITE" id="PS52019">
    <property type="entry name" value="PKS_MFAS_DH"/>
    <property type="match status" value="1"/>
</dbReference>
<comment type="catalytic activity">
    <reaction evidence="17">
        <text>(3R)-hydroxybutanoyl-[ACP] = (2E)-butenoyl-[ACP] + H2O</text>
        <dbReference type="Rhea" id="RHEA:41808"/>
        <dbReference type="Rhea" id="RHEA-COMP:9626"/>
        <dbReference type="Rhea" id="RHEA-COMP:9627"/>
        <dbReference type="ChEBI" id="CHEBI:15377"/>
        <dbReference type="ChEBI" id="CHEBI:78451"/>
        <dbReference type="ChEBI" id="CHEBI:78453"/>
    </reaction>
    <physiologicalReaction direction="left-to-right" evidence="17">
        <dbReference type="Rhea" id="RHEA:41809"/>
    </physiologicalReaction>
</comment>
<evidence type="ECO:0000256" key="35">
    <source>
        <dbReference type="ARBA" id="ARBA00048571"/>
    </source>
</evidence>
<comment type="catalytic activity">
    <reaction evidence="41">
        <text>decanoyl-[ACP] + malonyl-[ACP] + H(+) = 3-oxododecanoyl-[ACP] + holo-[ACP] + CO2</text>
        <dbReference type="Rhea" id="RHEA:41868"/>
        <dbReference type="Rhea" id="RHEA-COMP:9623"/>
        <dbReference type="Rhea" id="RHEA-COMP:9640"/>
        <dbReference type="Rhea" id="RHEA-COMP:9641"/>
        <dbReference type="Rhea" id="RHEA-COMP:9685"/>
        <dbReference type="ChEBI" id="CHEBI:15378"/>
        <dbReference type="ChEBI" id="CHEBI:16526"/>
        <dbReference type="ChEBI" id="CHEBI:64479"/>
        <dbReference type="ChEBI" id="CHEBI:78449"/>
        <dbReference type="ChEBI" id="CHEBI:78468"/>
        <dbReference type="ChEBI" id="CHEBI:78469"/>
    </reaction>
    <physiologicalReaction direction="left-to-right" evidence="41">
        <dbReference type="Rhea" id="RHEA:41869"/>
    </physiologicalReaction>
</comment>
<evidence type="ECO:0000256" key="15">
    <source>
        <dbReference type="ARBA" id="ARBA00023399"/>
    </source>
</evidence>
<evidence type="ECO:0000259" key="51">
    <source>
        <dbReference type="PROSITE" id="PS50075"/>
    </source>
</evidence>
<dbReference type="Pfam" id="PF00109">
    <property type="entry name" value="ketoacyl-synt"/>
    <property type="match status" value="1"/>
</dbReference>
<evidence type="ECO:0000256" key="1">
    <source>
        <dbReference type="ARBA" id="ARBA00005189"/>
    </source>
</evidence>
<comment type="catalytic activity">
    <reaction evidence="12">
        <text>(3R)-hydroxydecanoyl-[ACP] = (2E)-decenoyl-[ACP] + H2O</text>
        <dbReference type="Rhea" id="RHEA:41860"/>
        <dbReference type="Rhea" id="RHEA-COMP:9638"/>
        <dbReference type="Rhea" id="RHEA-COMP:9639"/>
        <dbReference type="ChEBI" id="CHEBI:15377"/>
        <dbReference type="ChEBI" id="CHEBI:78466"/>
        <dbReference type="ChEBI" id="CHEBI:78467"/>
    </reaction>
    <physiologicalReaction direction="left-to-right" evidence="12">
        <dbReference type="Rhea" id="RHEA:41861"/>
    </physiologicalReaction>
</comment>
<dbReference type="SUPFAM" id="SSF50129">
    <property type="entry name" value="GroES-like"/>
    <property type="match status" value="1"/>
</dbReference>
<dbReference type="Gene3D" id="3.40.47.10">
    <property type="match status" value="1"/>
</dbReference>
<comment type="catalytic activity">
    <reaction evidence="34">
        <text>a fatty acyl-[ACP] + malonyl-[ACP] + H(+) = a 3-oxoacyl-[ACP] + holo-[ACP] + CO2</text>
        <dbReference type="Rhea" id="RHEA:22836"/>
        <dbReference type="Rhea" id="RHEA-COMP:9623"/>
        <dbReference type="Rhea" id="RHEA-COMP:9685"/>
        <dbReference type="Rhea" id="RHEA-COMP:9916"/>
        <dbReference type="Rhea" id="RHEA-COMP:14125"/>
        <dbReference type="ChEBI" id="CHEBI:15378"/>
        <dbReference type="ChEBI" id="CHEBI:16526"/>
        <dbReference type="ChEBI" id="CHEBI:64479"/>
        <dbReference type="ChEBI" id="CHEBI:78449"/>
        <dbReference type="ChEBI" id="CHEBI:78776"/>
        <dbReference type="ChEBI" id="CHEBI:138651"/>
        <dbReference type="EC" id="2.3.1.41"/>
    </reaction>
    <physiologicalReaction direction="left-to-right" evidence="34">
        <dbReference type="Rhea" id="RHEA:22837"/>
    </physiologicalReaction>
</comment>
<dbReference type="Pfam" id="PF00975">
    <property type="entry name" value="Thioesterase"/>
    <property type="match status" value="1"/>
</dbReference>
<comment type="catalytic activity">
    <reaction evidence="15">
        <text>(3R)-hydroxyoctadecanoyl-[ACP] = (2E)-octadecenoyl-[ACP] + H2O</text>
        <dbReference type="Rhea" id="RHEA:41924"/>
        <dbReference type="Rhea" id="RHEA-COMP:9654"/>
        <dbReference type="Rhea" id="RHEA-COMP:9655"/>
        <dbReference type="ChEBI" id="CHEBI:15377"/>
        <dbReference type="ChEBI" id="CHEBI:78488"/>
        <dbReference type="ChEBI" id="CHEBI:78489"/>
    </reaction>
    <physiologicalReaction direction="left-to-right" evidence="15">
        <dbReference type="Rhea" id="RHEA:41925"/>
    </physiologicalReaction>
</comment>
<feature type="active site" description="Proton donor; for dehydratase activity" evidence="49">
    <location>
        <position position="1029"/>
    </location>
</feature>
<comment type="catalytic activity">
    <reaction evidence="21">
        <text>a (3R)-hydroxyacyl-[ACP] + NADP(+) = a 3-oxoacyl-[ACP] + NADPH + H(+)</text>
        <dbReference type="Rhea" id="RHEA:17397"/>
        <dbReference type="Rhea" id="RHEA-COMP:9916"/>
        <dbReference type="Rhea" id="RHEA-COMP:9945"/>
        <dbReference type="ChEBI" id="CHEBI:15378"/>
        <dbReference type="ChEBI" id="CHEBI:57783"/>
        <dbReference type="ChEBI" id="CHEBI:58349"/>
        <dbReference type="ChEBI" id="CHEBI:78776"/>
        <dbReference type="ChEBI" id="CHEBI:78827"/>
        <dbReference type="EC" id="1.1.1.100"/>
    </reaction>
    <physiologicalReaction direction="right-to-left" evidence="21">
        <dbReference type="Rhea" id="RHEA:17399"/>
    </physiologicalReaction>
</comment>
<dbReference type="InterPro" id="IPR050091">
    <property type="entry name" value="PKS_NRPS_Biosynth_Enz"/>
</dbReference>
<evidence type="ECO:0000256" key="31">
    <source>
        <dbReference type="ARBA" id="ARBA00048281"/>
    </source>
</evidence>
<evidence type="ECO:0000256" key="32">
    <source>
        <dbReference type="ARBA" id="ARBA00048289"/>
    </source>
</evidence>
<dbReference type="Gene3D" id="3.90.180.10">
    <property type="entry name" value="Medium-chain alcohol dehydrogenases, catalytic domain"/>
    <property type="match status" value="1"/>
</dbReference>
<comment type="catalytic activity">
    <reaction evidence="25">
        <text>dodecanoyl-[ACP] + malonyl-[ACP] + H(+) = 3-oxotetradecanoyl-[ACP] + holo-[ACP] + CO2</text>
        <dbReference type="Rhea" id="RHEA:41884"/>
        <dbReference type="Rhea" id="RHEA-COMP:9623"/>
        <dbReference type="Rhea" id="RHEA-COMP:9644"/>
        <dbReference type="Rhea" id="RHEA-COMP:9645"/>
        <dbReference type="Rhea" id="RHEA-COMP:9685"/>
        <dbReference type="ChEBI" id="CHEBI:15378"/>
        <dbReference type="ChEBI" id="CHEBI:16526"/>
        <dbReference type="ChEBI" id="CHEBI:64479"/>
        <dbReference type="ChEBI" id="CHEBI:65264"/>
        <dbReference type="ChEBI" id="CHEBI:78449"/>
        <dbReference type="ChEBI" id="CHEBI:78473"/>
    </reaction>
    <physiologicalReaction direction="left-to-right" evidence="25">
        <dbReference type="Rhea" id="RHEA:41885"/>
    </physiologicalReaction>
</comment>
<evidence type="ECO:0000256" key="22">
    <source>
        <dbReference type="ARBA" id="ARBA00047440"/>
    </source>
</evidence>
<proteinExistence type="predicted"/>
<keyword evidence="6" id="KW-0663">Pyridoxal phosphate</keyword>
<comment type="catalytic activity">
    <reaction evidence="47">
        <text>(2E)-decenoyl-[ACP] + NADPH + H(+) = decanoyl-[ACP] + NADP(+)</text>
        <dbReference type="Rhea" id="RHEA:41864"/>
        <dbReference type="Rhea" id="RHEA-COMP:9639"/>
        <dbReference type="Rhea" id="RHEA-COMP:9640"/>
        <dbReference type="ChEBI" id="CHEBI:15378"/>
        <dbReference type="ChEBI" id="CHEBI:57783"/>
        <dbReference type="ChEBI" id="CHEBI:58349"/>
        <dbReference type="ChEBI" id="CHEBI:78467"/>
        <dbReference type="ChEBI" id="CHEBI:78468"/>
    </reaction>
    <physiologicalReaction direction="left-to-right" evidence="47">
        <dbReference type="Rhea" id="RHEA:41865"/>
    </physiologicalReaction>
</comment>
<keyword evidence="8" id="KW-0511">Multifunctional enzyme</keyword>
<dbReference type="InterPro" id="IPR014031">
    <property type="entry name" value="Ketoacyl_synth_C"/>
</dbReference>
<reference evidence="54 55" key="1">
    <citation type="submission" date="2023-09" db="EMBL/GenBank/DDBJ databases">
        <title>Nesidiocoris tenuis whole genome shotgun sequence.</title>
        <authorList>
            <person name="Shibata T."/>
            <person name="Shimoda M."/>
            <person name="Kobayashi T."/>
            <person name="Uehara T."/>
        </authorList>
    </citation>
    <scope>NUCLEOTIDE SEQUENCE [LARGE SCALE GENOMIC DNA]</scope>
    <source>
        <strain evidence="54 55">Japan</strain>
    </source>
</reference>
<dbReference type="Gene3D" id="3.30.70.3290">
    <property type="match status" value="1"/>
</dbReference>
<dbReference type="InterPro" id="IPR014030">
    <property type="entry name" value="Ketoacyl_synth_N"/>
</dbReference>
<comment type="catalytic activity">
    <reaction evidence="16">
        <text>(3R)-hydroxyhexadecanoyl-[ACP] = (2E)-hexadecenoyl-[ACP] + H2O</text>
        <dbReference type="Rhea" id="RHEA:41908"/>
        <dbReference type="Rhea" id="RHEA-COMP:9650"/>
        <dbReference type="Rhea" id="RHEA-COMP:9651"/>
        <dbReference type="ChEBI" id="CHEBI:15377"/>
        <dbReference type="ChEBI" id="CHEBI:78480"/>
        <dbReference type="ChEBI" id="CHEBI:78481"/>
    </reaction>
    <physiologicalReaction direction="left-to-right" evidence="16">
        <dbReference type="Rhea" id="RHEA:41909"/>
    </physiologicalReaction>
</comment>
<dbReference type="InterPro" id="IPR057326">
    <property type="entry name" value="KR_dom"/>
</dbReference>
<dbReference type="PROSITE" id="PS50075">
    <property type="entry name" value="CARRIER"/>
    <property type="match status" value="1"/>
</dbReference>
<comment type="catalytic activity">
    <reaction evidence="48">
        <text>octanoyl-[ACP] + malonyl-[ACP] + H(+) = 3-oxodecanoyl-[ACP] + holo-[ACP] + CO2</text>
        <dbReference type="Rhea" id="RHEA:41852"/>
        <dbReference type="Rhea" id="RHEA-COMP:9623"/>
        <dbReference type="Rhea" id="RHEA-COMP:9636"/>
        <dbReference type="Rhea" id="RHEA-COMP:9637"/>
        <dbReference type="Rhea" id="RHEA-COMP:9685"/>
        <dbReference type="ChEBI" id="CHEBI:15378"/>
        <dbReference type="ChEBI" id="CHEBI:16526"/>
        <dbReference type="ChEBI" id="CHEBI:64479"/>
        <dbReference type="ChEBI" id="CHEBI:78449"/>
        <dbReference type="ChEBI" id="CHEBI:78463"/>
        <dbReference type="ChEBI" id="CHEBI:78464"/>
    </reaction>
    <physiologicalReaction direction="left-to-right" evidence="48">
        <dbReference type="Rhea" id="RHEA:41853"/>
    </physiologicalReaction>
</comment>
<dbReference type="InterPro" id="IPR036291">
    <property type="entry name" value="NAD(P)-bd_dom_sf"/>
</dbReference>
<comment type="catalytic activity">
    <reaction evidence="22">
        <text>3-oxodecanoyl-[ACP] + NADPH + H(+) = (3R)-hydroxydecanoyl-[ACP] + NADP(+)</text>
        <dbReference type="Rhea" id="RHEA:41856"/>
        <dbReference type="Rhea" id="RHEA-COMP:9637"/>
        <dbReference type="Rhea" id="RHEA-COMP:9638"/>
        <dbReference type="ChEBI" id="CHEBI:15378"/>
        <dbReference type="ChEBI" id="CHEBI:57783"/>
        <dbReference type="ChEBI" id="CHEBI:58349"/>
        <dbReference type="ChEBI" id="CHEBI:78464"/>
        <dbReference type="ChEBI" id="CHEBI:78466"/>
    </reaction>
    <physiologicalReaction direction="left-to-right" evidence="22">
        <dbReference type="Rhea" id="RHEA:41857"/>
    </physiologicalReaction>
</comment>
<evidence type="ECO:0000256" key="34">
    <source>
        <dbReference type="ARBA" id="ARBA00048506"/>
    </source>
</evidence>
<evidence type="ECO:0000256" key="4">
    <source>
        <dbReference type="ARBA" id="ARBA00022679"/>
    </source>
</evidence>
<feature type="domain" description="Carrier" evidence="51">
    <location>
        <begin position="1988"/>
        <end position="2065"/>
    </location>
</feature>
<evidence type="ECO:0000256" key="13">
    <source>
        <dbReference type="ARBA" id="ARBA00023394"/>
    </source>
</evidence>
<dbReference type="InterPro" id="IPR049552">
    <property type="entry name" value="PKS_DH_N"/>
</dbReference>
<feature type="compositionally biased region" description="Polar residues" evidence="50">
    <location>
        <begin position="2368"/>
        <end position="2384"/>
    </location>
</feature>
<dbReference type="InterPro" id="IPR001227">
    <property type="entry name" value="Ac_transferase_dom_sf"/>
</dbReference>
<evidence type="ECO:0000256" key="3">
    <source>
        <dbReference type="ARBA" id="ARBA00022553"/>
    </source>
</evidence>
<dbReference type="Pfam" id="PF02801">
    <property type="entry name" value="Ketoacyl-synt_C"/>
    <property type="match status" value="1"/>
</dbReference>
<dbReference type="SMART" id="SM00825">
    <property type="entry name" value="PKS_KS"/>
    <property type="match status" value="1"/>
</dbReference>
<comment type="catalytic activity">
    <reaction evidence="33">
        <text>(2E)-octenoyl-[ACP] + NADPH + H(+) = octanoyl-[ACP] + NADP(+)</text>
        <dbReference type="Rhea" id="RHEA:41848"/>
        <dbReference type="Rhea" id="RHEA-COMP:9635"/>
        <dbReference type="Rhea" id="RHEA-COMP:9636"/>
        <dbReference type="ChEBI" id="CHEBI:15378"/>
        <dbReference type="ChEBI" id="CHEBI:57783"/>
        <dbReference type="ChEBI" id="CHEBI:58349"/>
        <dbReference type="ChEBI" id="CHEBI:78462"/>
        <dbReference type="ChEBI" id="CHEBI:78463"/>
    </reaction>
    <physiologicalReaction direction="left-to-right" evidence="33">
        <dbReference type="Rhea" id="RHEA:41849"/>
    </physiologicalReaction>
</comment>
<keyword evidence="5" id="KW-0702">S-nitrosylation</keyword>
<evidence type="ECO:0000313" key="54">
    <source>
        <dbReference type="EMBL" id="BES90150.1"/>
    </source>
</evidence>
<dbReference type="InterPro" id="IPR013968">
    <property type="entry name" value="PKS_KR"/>
</dbReference>
<dbReference type="SMART" id="SM00827">
    <property type="entry name" value="PKS_AT"/>
    <property type="match status" value="1"/>
</dbReference>
<comment type="function">
    <text evidence="18">Fatty acid synthetase is a multifunctional enzyme that catalyzes the de novo biosynthesis of long-chain saturated fatty acids starting from acetyl-CoA and malonyl-CoA in the presence of NADPH. This multifunctional protein contains 7 catalytic activities and a site for the binding of the prosthetic group 4'-phosphopantetheine of the acyl carrier protein ([ACP]) domain.</text>
</comment>
<keyword evidence="55" id="KW-1185">Reference proteome</keyword>
<evidence type="ECO:0000256" key="50">
    <source>
        <dbReference type="SAM" id="MobiDB-lite"/>
    </source>
</evidence>
<protein>
    <submittedName>
        <fullName evidence="54">Fatty acid</fullName>
    </submittedName>
</protein>
<comment type="catalytic activity">
    <reaction evidence="46">
        <text>butanoyl-[ACP] + malonyl-[ACP] + H(+) = 3-oxohexanoyl-[ACP] + holo-[ACP] + CO2</text>
        <dbReference type="Rhea" id="RHEA:41820"/>
        <dbReference type="Rhea" id="RHEA-COMP:9623"/>
        <dbReference type="Rhea" id="RHEA-COMP:9628"/>
        <dbReference type="Rhea" id="RHEA-COMP:9629"/>
        <dbReference type="Rhea" id="RHEA-COMP:9685"/>
        <dbReference type="ChEBI" id="CHEBI:15378"/>
        <dbReference type="ChEBI" id="CHEBI:16526"/>
        <dbReference type="ChEBI" id="CHEBI:64479"/>
        <dbReference type="ChEBI" id="CHEBI:78449"/>
        <dbReference type="ChEBI" id="CHEBI:78454"/>
        <dbReference type="ChEBI" id="CHEBI:78456"/>
    </reaction>
    <physiologicalReaction direction="left-to-right" evidence="46">
        <dbReference type="Rhea" id="RHEA:41821"/>
    </physiologicalReaction>
</comment>
<dbReference type="Pfam" id="PF00550">
    <property type="entry name" value="PP-binding"/>
    <property type="match status" value="1"/>
</dbReference>
<dbReference type="PANTHER" id="PTHR43775:SF23">
    <property type="entry name" value="FATTY ACID SYNTHASE 3"/>
    <property type="match status" value="1"/>
</dbReference>
<evidence type="ECO:0000256" key="41">
    <source>
        <dbReference type="ARBA" id="ARBA00049109"/>
    </source>
</evidence>
<comment type="catalytic activity">
    <reaction evidence="29">
        <text>acetyl-[ACP] + malonyl-[ACP] + H(+) = 3-oxobutanoyl-[ACP] + holo-[ACP] + CO2</text>
        <dbReference type="Rhea" id="RHEA:41800"/>
        <dbReference type="Rhea" id="RHEA-COMP:9621"/>
        <dbReference type="Rhea" id="RHEA-COMP:9623"/>
        <dbReference type="Rhea" id="RHEA-COMP:9625"/>
        <dbReference type="Rhea" id="RHEA-COMP:9685"/>
        <dbReference type="ChEBI" id="CHEBI:15378"/>
        <dbReference type="ChEBI" id="CHEBI:16526"/>
        <dbReference type="ChEBI" id="CHEBI:64479"/>
        <dbReference type="ChEBI" id="CHEBI:78446"/>
        <dbReference type="ChEBI" id="CHEBI:78449"/>
        <dbReference type="ChEBI" id="CHEBI:78450"/>
    </reaction>
    <physiologicalReaction direction="left-to-right" evidence="29">
        <dbReference type="Rhea" id="RHEA:41801"/>
    </physiologicalReaction>
</comment>
<evidence type="ECO:0000256" key="28">
    <source>
        <dbReference type="ARBA" id="ARBA00047953"/>
    </source>
</evidence>
<dbReference type="Gene3D" id="3.40.50.1820">
    <property type="entry name" value="alpha/beta hydrolase"/>
    <property type="match status" value="1"/>
</dbReference>